<gene>
    <name evidence="1" type="ORF">SMRZ_LOCUS13838</name>
</gene>
<evidence type="ECO:0000313" key="2">
    <source>
        <dbReference type="Proteomes" id="UP000277204"/>
    </source>
</evidence>
<sequence length="92" mass="10632">MELLLNKSKFECIEKALLHAISKEHPELVRAIIEHPERCYIDILHLSEDMKLILPNGFGFVSYKTSQSMMSPLNHSDLRWPCVGLKYFRSGS</sequence>
<dbReference type="Proteomes" id="UP000277204">
    <property type="component" value="Unassembled WGS sequence"/>
</dbReference>
<proteinExistence type="predicted"/>
<protein>
    <submittedName>
        <fullName evidence="1">Uncharacterized protein</fullName>
    </submittedName>
</protein>
<dbReference type="EMBL" id="UZAI01011400">
    <property type="protein sequence ID" value="VDP08831.1"/>
    <property type="molecule type" value="Genomic_DNA"/>
</dbReference>
<name>A0A183MCR2_9TREM</name>
<reference evidence="1 2" key="1">
    <citation type="submission" date="2018-11" db="EMBL/GenBank/DDBJ databases">
        <authorList>
            <consortium name="Pathogen Informatics"/>
        </authorList>
    </citation>
    <scope>NUCLEOTIDE SEQUENCE [LARGE SCALE GENOMIC DNA]</scope>
    <source>
        <strain evidence="1 2">Zambia</strain>
    </source>
</reference>
<organism evidence="1 2">
    <name type="scientific">Schistosoma margrebowiei</name>
    <dbReference type="NCBI Taxonomy" id="48269"/>
    <lineage>
        <taxon>Eukaryota</taxon>
        <taxon>Metazoa</taxon>
        <taxon>Spiralia</taxon>
        <taxon>Lophotrochozoa</taxon>
        <taxon>Platyhelminthes</taxon>
        <taxon>Trematoda</taxon>
        <taxon>Digenea</taxon>
        <taxon>Strigeidida</taxon>
        <taxon>Schistosomatoidea</taxon>
        <taxon>Schistosomatidae</taxon>
        <taxon>Schistosoma</taxon>
    </lineage>
</organism>
<keyword evidence="2" id="KW-1185">Reference proteome</keyword>
<evidence type="ECO:0000313" key="1">
    <source>
        <dbReference type="EMBL" id="VDP08831.1"/>
    </source>
</evidence>
<dbReference type="AlphaFoldDB" id="A0A183MCR2"/>
<accession>A0A183MCR2</accession>